<evidence type="ECO:0000256" key="1">
    <source>
        <dbReference type="SAM" id="Phobius"/>
    </source>
</evidence>
<reference evidence="3 4" key="2">
    <citation type="submission" date="2024-07" db="EMBL/GenBank/DDBJ databases">
        <authorList>
            <person name="Akdeniz Z."/>
        </authorList>
    </citation>
    <scope>NUCLEOTIDE SEQUENCE [LARGE SCALE GENOMIC DNA]</scope>
</reference>
<evidence type="ECO:0000313" key="3">
    <source>
        <dbReference type="EMBL" id="CAL5983372.1"/>
    </source>
</evidence>
<keyword evidence="4" id="KW-1185">Reference proteome</keyword>
<proteinExistence type="predicted"/>
<gene>
    <name evidence="2" type="ORF">HINF_LOCUS64496</name>
    <name evidence="3" type="ORF">HINF_LOCUS7597</name>
</gene>
<name>A0AA86RLN9_9EUKA</name>
<dbReference type="InterPro" id="IPR009091">
    <property type="entry name" value="RCC1/BLIP-II"/>
</dbReference>
<dbReference type="AlphaFoldDB" id="A0AA86RLN9"/>
<keyword evidence="1" id="KW-0812">Transmembrane</keyword>
<dbReference type="Proteomes" id="UP001642409">
    <property type="component" value="Unassembled WGS sequence"/>
</dbReference>
<accession>A0AA86RLN9</accession>
<protein>
    <submittedName>
        <fullName evidence="2">Regulator of chromosome condensation 1/beta-lactamase-inhibitor protein II</fullName>
    </submittedName>
    <submittedName>
        <fullName evidence="3">Regulator_of chromosome condensation 1/beta-lactamase-inhibitor protein II</fullName>
    </submittedName>
</protein>
<dbReference type="EMBL" id="CAXDID020000015">
    <property type="protein sequence ID" value="CAL5983372.1"/>
    <property type="molecule type" value="Genomic_DNA"/>
</dbReference>
<sequence>MIVVASLQQAFMQQYTFPYGAQLTQISNESNITDIIWCDKVVYQALQNGSVQAKGRKPALLGDNFDDFLEIDVTAPRQLYCFKDQLWYVSANGEVYQETLDANGRTAFELNTAKGMPASGVRQIVGEEALQFVLTSDKVLARGTAPVKSIYCGTPVNIASTFNAVPLVLNASEIRKLEISRNRDYLFVHMNSGDLFALGDNKNGILAPFDAVCERKVGSNISKADVGWNHTREQMCAYYLLNSSLFVYDSALEQPFVQLIDNVTDFVMFDFFMSGNYSRFNILSIQKNSFKTLSTQGTLYKSGLDYYCLKNASDPRCTLLQNGNDTNCYDDTTYILVKTESFCNIQNCWSPIWDPTTGKDQNNCTTDVCEGNITCKAVSCIKATKQEKIVPYCSQYQNSYVYEQEFKNAGDYEFINDILTQVRFTPPETKANNNMWIYVGAGCGGAVVLILVVVGGCICMKKKRGTNVSRNIKAVQPLKKTITTKTKRVMGEKQVLLLQ</sequence>
<comment type="caution">
    <text evidence="2">The sequence shown here is derived from an EMBL/GenBank/DDBJ whole genome shotgun (WGS) entry which is preliminary data.</text>
</comment>
<reference evidence="2" key="1">
    <citation type="submission" date="2023-06" db="EMBL/GenBank/DDBJ databases">
        <authorList>
            <person name="Kurt Z."/>
        </authorList>
    </citation>
    <scope>NUCLEOTIDE SEQUENCE</scope>
</reference>
<organism evidence="2">
    <name type="scientific">Hexamita inflata</name>
    <dbReference type="NCBI Taxonomy" id="28002"/>
    <lineage>
        <taxon>Eukaryota</taxon>
        <taxon>Metamonada</taxon>
        <taxon>Diplomonadida</taxon>
        <taxon>Hexamitidae</taxon>
        <taxon>Hexamitinae</taxon>
        <taxon>Hexamita</taxon>
    </lineage>
</organism>
<keyword evidence="1" id="KW-0472">Membrane</keyword>
<feature type="transmembrane region" description="Helical" evidence="1">
    <location>
        <begin position="435"/>
        <end position="460"/>
    </location>
</feature>
<dbReference type="EMBL" id="CATOUU010001174">
    <property type="protein sequence ID" value="CAI9976851.1"/>
    <property type="molecule type" value="Genomic_DNA"/>
</dbReference>
<evidence type="ECO:0000313" key="2">
    <source>
        <dbReference type="EMBL" id="CAI9976851.1"/>
    </source>
</evidence>
<keyword evidence="1" id="KW-1133">Transmembrane helix</keyword>
<dbReference type="SUPFAM" id="SSF50985">
    <property type="entry name" value="RCC1/BLIP-II"/>
    <property type="match status" value="1"/>
</dbReference>
<evidence type="ECO:0000313" key="4">
    <source>
        <dbReference type="Proteomes" id="UP001642409"/>
    </source>
</evidence>